<dbReference type="PANTHER" id="PTHR37316">
    <property type="entry name" value="TEICHOIC ACID GLYCEROL-PHOSPHATE PRIMASE"/>
    <property type="match status" value="1"/>
</dbReference>
<evidence type="ECO:0000256" key="5">
    <source>
        <dbReference type="ARBA" id="ARBA00022944"/>
    </source>
</evidence>
<accession>A0ABZ2SMY1</accession>
<organism evidence="7 8">
    <name type="scientific">Candidatus Enterococcus lowellii</name>
    <dbReference type="NCBI Taxonomy" id="2230877"/>
    <lineage>
        <taxon>Bacteria</taxon>
        <taxon>Bacillati</taxon>
        <taxon>Bacillota</taxon>
        <taxon>Bacilli</taxon>
        <taxon>Lactobacillales</taxon>
        <taxon>Enterococcaceae</taxon>
        <taxon>Enterococcus</taxon>
    </lineage>
</organism>
<dbReference type="InterPro" id="IPR007554">
    <property type="entry name" value="Glycerophosphate_synth"/>
</dbReference>
<dbReference type="Proteomes" id="UP000664701">
    <property type="component" value="Chromosome"/>
</dbReference>
<comment type="similarity">
    <text evidence="2">Belongs to the CDP-glycerol glycerophosphotransferase family.</text>
</comment>
<dbReference type="EMBL" id="CP147251">
    <property type="protein sequence ID" value="WYJ76882.1"/>
    <property type="molecule type" value="Genomic_DNA"/>
</dbReference>
<sequence>MKKQITLLSKELYLLLIKIISKRPRGKSNQIVFLLSFPSTSETILEALYESLGNQLVICYTNNSQSEADKYRQKGVPTYCLDNFFVLCTKIVPLIKKSKVVLCDNYFAFLAGMTLDNKTEVVQLWHANGAIKLFGLEAKYAKSATYKDKQRYLDVYQKFTKYVVSSDQMARIFERNYNQKINILPFGYPPTDNFFDNIWLKKVKDKFNRVFNNKKKVLLYVPTYRETPTDVPLNFAKLQQKIGKDWQIFVKAHPHDKLFHEYLKQEVGIITDFKGMSLQEILPSVDCLITDYSSIPFEYSLANREGKIIFYCYDLHKYQTEVGIELDFERWVPGKVVQTEKELLHEIANLDTQNFEAFNLLWNNYTTGKAKQQLIDWIRSKYEN</sequence>
<keyword evidence="6" id="KW-0472">Membrane</keyword>
<proteinExistence type="inferred from homology"/>
<dbReference type="Gene3D" id="3.40.50.12580">
    <property type="match status" value="1"/>
</dbReference>
<dbReference type="RefSeq" id="WP_207940934.1">
    <property type="nucleotide sequence ID" value="NZ_CP147251.1"/>
</dbReference>
<dbReference type="InterPro" id="IPR043149">
    <property type="entry name" value="TagF_N"/>
</dbReference>
<gene>
    <name evidence="7" type="ORF">DOK78_001519</name>
</gene>
<evidence type="ECO:0000313" key="7">
    <source>
        <dbReference type="EMBL" id="WYJ76882.1"/>
    </source>
</evidence>
<dbReference type="InterPro" id="IPR043148">
    <property type="entry name" value="TagF_C"/>
</dbReference>
<evidence type="ECO:0000313" key="8">
    <source>
        <dbReference type="Proteomes" id="UP000664701"/>
    </source>
</evidence>
<reference evidence="7 8" key="1">
    <citation type="submission" date="2024-03" db="EMBL/GenBank/DDBJ databases">
        <title>The Genome Sequence of Enterococcus sp. DIV2402.</title>
        <authorList>
            <consortium name="The Broad Institute Genomics Platform"/>
            <consortium name="The Broad Institute Microbial Omics Core"/>
            <consortium name="The Broad Institute Genomic Center for Infectious Diseases"/>
            <person name="Earl A."/>
            <person name="Manson A."/>
            <person name="Gilmore M."/>
            <person name="Schwartman J."/>
            <person name="Shea T."/>
            <person name="Abouelleil A."/>
            <person name="Cao P."/>
            <person name="Chapman S."/>
            <person name="Cusick C."/>
            <person name="Young S."/>
            <person name="Neafsey D."/>
            <person name="Nusbaum C."/>
            <person name="Birren B."/>
        </authorList>
    </citation>
    <scope>NUCLEOTIDE SEQUENCE [LARGE SCALE GENOMIC DNA]</scope>
    <source>
        <strain evidence="7 8">DIV2402</strain>
    </source>
</reference>
<name>A0ABZ2SMY1_9ENTE</name>
<keyword evidence="5" id="KW-0777">Teichoic acid biosynthesis</keyword>
<evidence type="ECO:0000256" key="4">
    <source>
        <dbReference type="ARBA" id="ARBA00022679"/>
    </source>
</evidence>
<keyword evidence="3" id="KW-1003">Cell membrane</keyword>
<evidence type="ECO:0000256" key="6">
    <source>
        <dbReference type="ARBA" id="ARBA00023136"/>
    </source>
</evidence>
<dbReference type="Gene3D" id="3.40.50.11820">
    <property type="match status" value="1"/>
</dbReference>
<dbReference type="SUPFAM" id="SSF53756">
    <property type="entry name" value="UDP-Glycosyltransferase/glycogen phosphorylase"/>
    <property type="match status" value="1"/>
</dbReference>
<dbReference type="InterPro" id="IPR051612">
    <property type="entry name" value="Teichoic_Acid_Biosynth"/>
</dbReference>
<keyword evidence="8" id="KW-1185">Reference proteome</keyword>
<dbReference type="Pfam" id="PF04464">
    <property type="entry name" value="Glyphos_transf"/>
    <property type="match status" value="1"/>
</dbReference>
<evidence type="ECO:0000256" key="2">
    <source>
        <dbReference type="ARBA" id="ARBA00010488"/>
    </source>
</evidence>
<evidence type="ECO:0000256" key="3">
    <source>
        <dbReference type="ARBA" id="ARBA00022475"/>
    </source>
</evidence>
<protein>
    <submittedName>
        <fullName evidence="7">Teichoic acid glycerol-phosphate primase</fullName>
    </submittedName>
</protein>
<comment type="subcellular location">
    <subcellularLocation>
        <location evidence="1">Cell membrane</location>
        <topology evidence="1">Peripheral membrane protein</topology>
    </subcellularLocation>
</comment>
<evidence type="ECO:0000256" key="1">
    <source>
        <dbReference type="ARBA" id="ARBA00004202"/>
    </source>
</evidence>
<keyword evidence="4" id="KW-0808">Transferase</keyword>
<dbReference type="PANTHER" id="PTHR37316:SF1">
    <property type="entry name" value="TEICHOIC ACID GLYCEROL-PHOSPHATE PRIMASE"/>
    <property type="match status" value="1"/>
</dbReference>